<dbReference type="InterPro" id="IPR013249">
    <property type="entry name" value="RNA_pol_sigma70_r4_t2"/>
</dbReference>
<keyword evidence="5 6" id="KW-0804">Transcription</keyword>
<dbReference type="AlphaFoldDB" id="A0A2M7S8H8"/>
<evidence type="ECO:0000256" key="3">
    <source>
        <dbReference type="ARBA" id="ARBA00023082"/>
    </source>
</evidence>
<name>A0A2M7S8H8_9BACT</name>
<dbReference type="CDD" id="cd06171">
    <property type="entry name" value="Sigma70_r4"/>
    <property type="match status" value="1"/>
</dbReference>
<keyword evidence="4 6" id="KW-0238">DNA-binding</keyword>
<comment type="caution">
    <text evidence="9">The sequence shown here is derived from an EMBL/GenBank/DDBJ whole genome shotgun (WGS) entry which is preliminary data.</text>
</comment>
<protein>
    <recommendedName>
        <fullName evidence="6">RNA polymerase sigma factor</fullName>
    </recommendedName>
</protein>
<dbReference type="InterPro" id="IPR036388">
    <property type="entry name" value="WH-like_DNA-bd_sf"/>
</dbReference>
<dbReference type="InterPro" id="IPR013325">
    <property type="entry name" value="RNA_pol_sigma_r2"/>
</dbReference>
<dbReference type="Gene3D" id="1.10.1740.10">
    <property type="match status" value="1"/>
</dbReference>
<organism evidence="9 10">
    <name type="scientific">Candidatus Desantisbacteria bacterium CG_4_10_14_0_8_um_filter_48_22</name>
    <dbReference type="NCBI Taxonomy" id="1974543"/>
    <lineage>
        <taxon>Bacteria</taxon>
        <taxon>Candidatus Desantisiibacteriota</taxon>
    </lineage>
</organism>
<dbReference type="Proteomes" id="UP000229307">
    <property type="component" value="Unassembled WGS sequence"/>
</dbReference>
<comment type="similarity">
    <text evidence="1 6">Belongs to the sigma-70 factor family. ECF subfamily.</text>
</comment>
<dbReference type="InterPro" id="IPR014284">
    <property type="entry name" value="RNA_pol_sigma-70_dom"/>
</dbReference>
<gene>
    <name evidence="9" type="ORF">COY52_08780</name>
</gene>
<dbReference type="PANTHER" id="PTHR43133">
    <property type="entry name" value="RNA POLYMERASE ECF-TYPE SIGMA FACTO"/>
    <property type="match status" value="1"/>
</dbReference>
<evidence type="ECO:0000313" key="10">
    <source>
        <dbReference type="Proteomes" id="UP000229307"/>
    </source>
</evidence>
<dbReference type="PROSITE" id="PS01063">
    <property type="entry name" value="SIGMA70_ECF"/>
    <property type="match status" value="1"/>
</dbReference>
<evidence type="ECO:0000256" key="6">
    <source>
        <dbReference type="RuleBase" id="RU000716"/>
    </source>
</evidence>
<feature type="domain" description="RNA polymerase sigma-70 region 2" evidence="7">
    <location>
        <begin position="36"/>
        <end position="101"/>
    </location>
</feature>
<dbReference type="GO" id="GO:0003677">
    <property type="term" value="F:DNA binding"/>
    <property type="evidence" value="ECO:0007669"/>
    <property type="project" value="UniProtKB-KW"/>
</dbReference>
<evidence type="ECO:0000313" key="9">
    <source>
        <dbReference type="EMBL" id="PIZ15814.1"/>
    </source>
</evidence>
<dbReference type="EMBL" id="PFMR01000231">
    <property type="protein sequence ID" value="PIZ15814.1"/>
    <property type="molecule type" value="Genomic_DNA"/>
</dbReference>
<accession>A0A2M7S8H8</accession>
<dbReference type="GO" id="GO:0016987">
    <property type="term" value="F:sigma factor activity"/>
    <property type="evidence" value="ECO:0007669"/>
    <property type="project" value="UniProtKB-KW"/>
</dbReference>
<dbReference type="GO" id="GO:0006352">
    <property type="term" value="P:DNA-templated transcription initiation"/>
    <property type="evidence" value="ECO:0007669"/>
    <property type="project" value="InterPro"/>
</dbReference>
<evidence type="ECO:0000256" key="5">
    <source>
        <dbReference type="ARBA" id="ARBA00023163"/>
    </source>
</evidence>
<evidence type="ECO:0000256" key="4">
    <source>
        <dbReference type="ARBA" id="ARBA00023125"/>
    </source>
</evidence>
<feature type="domain" description="RNA polymerase sigma factor 70 region 4 type 2" evidence="8">
    <location>
        <begin position="134"/>
        <end position="184"/>
    </location>
</feature>
<dbReference type="InterPro" id="IPR013324">
    <property type="entry name" value="RNA_pol_sigma_r3/r4-like"/>
</dbReference>
<reference evidence="10" key="1">
    <citation type="submission" date="2017-09" db="EMBL/GenBank/DDBJ databases">
        <title>Depth-based differentiation of microbial function through sediment-hosted aquifers and enrichment of novel symbionts in the deep terrestrial subsurface.</title>
        <authorList>
            <person name="Probst A.J."/>
            <person name="Ladd B."/>
            <person name="Jarett J.K."/>
            <person name="Geller-Mcgrath D.E."/>
            <person name="Sieber C.M.K."/>
            <person name="Emerson J.B."/>
            <person name="Anantharaman K."/>
            <person name="Thomas B.C."/>
            <person name="Malmstrom R."/>
            <person name="Stieglmeier M."/>
            <person name="Klingl A."/>
            <person name="Woyke T."/>
            <person name="Ryan C.M."/>
            <person name="Banfield J.F."/>
        </authorList>
    </citation>
    <scope>NUCLEOTIDE SEQUENCE [LARGE SCALE GENOMIC DNA]</scope>
</reference>
<dbReference type="SUPFAM" id="SSF88659">
    <property type="entry name" value="Sigma3 and sigma4 domains of RNA polymerase sigma factors"/>
    <property type="match status" value="1"/>
</dbReference>
<dbReference type="InterPro" id="IPR039425">
    <property type="entry name" value="RNA_pol_sigma-70-like"/>
</dbReference>
<dbReference type="InterPro" id="IPR007627">
    <property type="entry name" value="RNA_pol_sigma70_r2"/>
</dbReference>
<dbReference type="InterPro" id="IPR000838">
    <property type="entry name" value="RNA_pol_sigma70_ECF_CS"/>
</dbReference>
<evidence type="ECO:0000259" key="8">
    <source>
        <dbReference type="Pfam" id="PF08281"/>
    </source>
</evidence>
<dbReference type="Pfam" id="PF08281">
    <property type="entry name" value="Sigma70_r4_2"/>
    <property type="match status" value="1"/>
</dbReference>
<keyword evidence="3 6" id="KW-0731">Sigma factor</keyword>
<dbReference type="PANTHER" id="PTHR43133:SF51">
    <property type="entry name" value="RNA POLYMERASE SIGMA FACTOR"/>
    <property type="match status" value="1"/>
</dbReference>
<evidence type="ECO:0000256" key="2">
    <source>
        <dbReference type="ARBA" id="ARBA00023015"/>
    </source>
</evidence>
<dbReference type="NCBIfam" id="TIGR02937">
    <property type="entry name" value="sigma70-ECF"/>
    <property type="match status" value="1"/>
</dbReference>
<dbReference type="Pfam" id="PF04542">
    <property type="entry name" value="Sigma70_r2"/>
    <property type="match status" value="1"/>
</dbReference>
<dbReference type="SUPFAM" id="SSF88946">
    <property type="entry name" value="Sigma2 domain of RNA polymerase sigma factors"/>
    <property type="match status" value="1"/>
</dbReference>
<sequence length="192" mass="22275">MFFKPFKAIICLNYREEDLEFIRRFRDGEGPAFDALVRKYQKKVYYFAFRLARNHQDADDLAQETFIRTYNSLGAFKGGSAFFTWLYRITINLYINSYRKKIRQNQILAGETEFTYQGLDALSMVQDKELGKKIGAAAAKLPPRQQVAFNLRYIEELTFEEVAESMGCSVGAAKASCFQAVRKMRGYLKSER</sequence>
<dbReference type="Gene3D" id="1.10.10.10">
    <property type="entry name" value="Winged helix-like DNA-binding domain superfamily/Winged helix DNA-binding domain"/>
    <property type="match status" value="1"/>
</dbReference>
<evidence type="ECO:0000256" key="1">
    <source>
        <dbReference type="ARBA" id="ARBA00010641"/>
    </source>
</evidence>
<evidence type="ECO:0000259" key="7">
    <source>
        <dbReference type="Pfam" id="PF04542"/>
    </source>
</evidence>
<keyword evidence="2 6" id="KW-0805">Transcription regulation</keyword>
<proteinExistence type="inferred from homology"/>